<dbReference type="EMBL" id="LN885086">
    <property type="protein sequence ID" value="CUQ66185.1"/>
    <property type="molecule type" value="Genomic_DNA"/>
</dbReference>
<evidence type="ECO:0000313" key="1">
    <source>
        <dbReference type="EMBL" id="CUQ66185.1"/>
    </source>
</evidence>
<sequence length="65" mass="6979">MERSVPTITRRMEVVDRGEGGVIAYQGAPQAVDQAVDPPQGVGRADTAMAGITPLRQEAYHCAPW</sequence>
<evidence type="ECO:0000313" key="2">
    <source>
        <dbReference type="Proteomes" id="UP000066284"/>
    </source>
</evidence>
<protein>
    <submittedName>
        <fullName evidence="1">Uncharacterized protein</fullName>
    </submittedName>
</protein>
<gene>
    <name evidence="1" type="ORF">NITINOP_1210</name>
</gene>
<dbReference type="Proteomes" id="UP000066284">
    <property type="component" value="Chromosome 1"/>
</dbReference>
<proteinExistence type="predicted"/>
<name>A0A0S4KS86_9BACT</name>
<organism evidence="1 2">
    <name type="scientific">Candidatus Nitrospira inopinata</name>
    <dbReference type="NCBI Taxonomy" id="1715989"/>
    <lineage>
        <taxon>Bacteria</taxon>
        <taxon>Pseudomonadati</taxon>
        <taxon>Nitrospirota</taxon>
        <taxon>Nitrospiria</taxon>
        <taxon>Nitrospirales</taxon>
        <taxon>Nitrospiraceae</taxon>
        <taxon>Nitrospira</taxon>
    </lineage>
</organism>
<accession>A0A0S4KS86</accession>
<dbReference type="KEGG" id="nio:NITINOP_1210"/>
<dbReference type="AlphaFoldDB" id="A0A0S4KS86"/>
<reference evidence="2" key="1">
    <citation type="submission" date="2015-09" db="EMBL/GenBank/DDBJ databases">
        <authorList>
            <person name="Daims H."/>
        </authorList>
    </citation>
    <scope>NUCLEOTIDE SEQUENCE [LARGE SCALE GENOMIC DNA]</scope>
</reference>
<keyword evidence="2" id="KW-1185">Reference proteome</keyword>